<dbReference type="EMBL" id="CAXIEN010000230">
    <property type="protein sequence ID" value="CAL1288369.1"/>
    <property type="molecule type" value="Genomic_DNA"/>
</dbReference>
<organism evidence="1 2">
    <name type="scientific">Larinioides sclopetarius</name>
    <dbReference type="NCBI Taxonomy" id="280406"/>
    <lineage>
        <taxon>Eukaryota</taxon>
        <taxon>Metazoa</taxon>
        <taxon>Ecdysozoa</taxon>
        <taxon>Arthropoda</taxon>
        <taxon>Chelicerata</taxon>
        <taxon>Arachnida</taxon>
        <taxon>Araneae</taxon>
        <taxon>Araneomorphae</taxon>
        <taxon>Entelegynae</taxon>
        <taxon>Araneoidea</taxon>
        <taxon>Araneidae</taxon>
        <taxon>Larinioides</taxon>
    </lineage>
</organism>
<reference evidence="1 2" key="1">
    <citation type="submission" date="2024-04" db="EMBL/GenBank/DDBJ databases">
        <authorList>
            <person name="Rising A."/>
            <person name="Reimegard J."/>
            <person name="Sonavane S."/>
            <person name="Akerstrom W."/>
            <person name="Nylinder S."/>
            <person name="Hedman E."/>
            <person name="Kallberg Y."/>
        </authorList>
    </citation>
    <scope>NUCLEOTIDE SEQUENCE [LARGE SCALE GENOMIC DNA]</scope>
</reference>
<protein>
    <submittedName>
        <fullName evidence="1">Uncharacterized protein</fullName>
    </submittedName>
</protein>
<dbReference type="AlphaFoldDB" id="A0AAV2AXB7"/>
<name>A0AAV2AXB7_9ARAC</name>
<accession>A0AAV2AXB7</accession>
<keyword evidence="2" id="KW-1185">Reference proteome</keyword>
<evidence type="ECO:0000313" key="2">
    <source>
        <dbReference type="Proteomes" id="UP001497382"/>
    </source>
</evidence>
<gene>
    <name evidence="1" type="ORF">LARSCL_LOCUS15302</name>
</gene>
<evidence type="ECO:0000313" key="1">
    <source>
        <dbReference type="EMBL" id="CAL1288369.1"/>
    </source>
</evidence>
<dbReference type="Proteomes" id="UP001497382">
    <property type="component" value="Unassembled WGS sequence"/>
</dbReference>
<sequence>MEGRCQTLPKEMCFDFRLLYFSPSKYVYFKVFCAFDM</sequence>
<comment type="caution">
    <text evidence="1">The sequence shown here is derived from an EMBL/GenBank/DDBJ whole genome shotgun (WGS) entry which is preliminary data.</text>
</comment>
<proteinExistence type="predicted"/>